<reference evidence="8" key="1">
    <citation type="journal article" date="2020" name="Stud. Mycol.">
        <title>101 Dothideomycetes genomes: a test case for predicting lifestyles and emergence of pathogens.</title>
        <authorList>
            <person name="Haridas S."/>
            <person name="Albert R."/>
            <person name="Binder M."/>
            <person name="Bloem J."/>
            <person name="Labutti K."/>
            <person name="Salamov A."/>
            <person name="Andreopoulos B."/>
            <person name="Baker S."/>
            <person name="Barry K."/>
            <person name="Bills G."/>
            <person name="Bluhm B."/>
            <person name="Cannon C."/>
            <person name="Castanera R."/>
            <person name="Culley D."/>
            <person name="Daum C."/>
            <person name="Ezra D."/>
            <person name="Gonzalez J."/>
            <person name="Henrissat B."/>
            <person name="Kuo A."/>
            <person name="Liang C."/>
            <person name="Lipzen A."/>
            <person name="Lutzoni F."/>
            <person name="Magnuson J."/>
            <person name="Mondo S."/>
            <person name="Nolan M."/>
            <person name="Ohm R."/>
            <person name="Pangilinan J."/>
            <person name="Park H.-J."/>
            <person name="Ramirez L."/>
            <person name="Alfaro M."/>
            <person name="Sun H."/>
            <person name="Tritt A."/>
            <person name="Yoshinaga Y."/>
            <person name="Zwiers L.-H."/>
            <person name="Turgeon B."/>
            <person name="Goodwin S."/>
            <person name="Spatafora J."/>
            <person name="Crous P."/>
            <person name="Grigoriev I."/>
        </authorList>
    </citation>
    <scope>NUCLEOTIDE SEQUENCE</scope>
    <source>
        <strain evidence="8">CBS 675.92</strain>
    </source>
</reference>
<dbReference type="InterPro" id="IPR052337">
    <property type="entry name" value="SAT4-like"/>
</dbReference>
<evidence type="ECO:0000256" key="6">
    <source>
        <dbReference type="SAM" id="Phobius"/>
    </source>
</evidence>
<dbReference type="Pfam" id="PF20684">
    <property type="entry name" value="Fung_rhodopsin"/>
    <property type="match status" value="1"/>
</dbReference>
<evidence type="ECO:0000313" key="9">
    <source>
        <dbReference type="Proteomes" id="UP000800035"/>
    </source>
</evidence>
<organism evidence="8 9">
    <name type="scientific">Byssothecium circinans</name>
    <dbReference type="NCBI Taxonomy" id="147558"/>
    <lineage>
        <taxon>Eukaryota</taxon>
        <taxon>Fungi</taxon>
        <taxon>Dikarya</taxon>
        <taxon>Ascomycota</taxon>
        <taxon>Pezizomycotina</taxon>
        <taxon>Dothideomycetes</taxon>
        <taxon>Pleosporomycetidae</taxon>
        <taxon>Pleosporales</taxon>
        <taxon>Massarineae</taxon>
        <taxon>Massarinaceae</taxon>
        <taxon>Byssothecium</taxon>
    </lineage>
</organism>
<feature type="transmembrane region" description="Helical" evidence="6">
    <location>
        <begin position="6"/>
        <end position="27"/>
    </location>
</feature>
<evidence type="ECO:0000256" key="2">
    <source>
        <dbReference type="ARBA" id="ARBA00022692"/>
    </source>
</evidence>
<dbReference type="InterPro" id="IPR049326">
    <property type="entry name" value="Rhodopsin_dom_fungi"/>
</dbReference>
<proteinExistence type="inferred from homology"/>
<feature type="transmembrane region" description="Helical" evidence="6">
    <location>
        <begin position="236"/>
        <end position="256"/>
    </location>
</feature>
<dbReference type="GO" id="GO:0016020">
    <property type="term" value="C:membrane"/>
    <property type="evidence" value="ECO:0007669"/>
    <property type="project" value="UniProtKB-SubCell"/>
</dbReference>
<feature type="non-terminal residue" evidence="8">
    <location>
        <position position="1"/>
    </location>
</feature>
<evidence type="ECO:0000256" key="4">
    <source>
        <dbReference type="ARBA" id="ARBA00023136"/>
    </source>
</evidence>
<feature type="transmembrane region" description="Helical" evidence="6">
    <location>
        <begin position="39"/>
        <end position="64"/>
    </location>
</feature>
<dbReference type="AlphaFoldDB" id="A0A6A5TSP4"/>
<gene>
    <name evidence="8" type="ORF">CC80DRAFT_382070</name>
</gene>
<evidence type="ECO:0000256" key="1">
    <source>
        <dbReference type="ARBA" id="ARBA00004141"/>
    </source>
</evidence>
<evidence type="ECO:0000259" key="7">
    <source>
        <dbReference type="Pfam" id="PF20684"/>
    </source>
</evidence>
<accession>A0A6A5TSP4</accession>
<dbReference type="PANTHER" id="PTHR33048">
    <property type="entry name" value="PTH11-LIKE INTEGRAL MEMBRANE PROTEIN (AFU_ORTHOLOGUE AFUA_5G11245)"/>
    <property type="match status" value="1"/>
</dbReference>
<feature type="transmembrane region" description="Helical" evidence="6">
    <location>
        <begin position="117"/>
        <end position="137"/>
    </location>
</feature>
<dbReference type="PANTHER" id="PTHR33048:SF93">
    <property type="entry name" value="INTEGRAL MEMBRANE PROTEIN"/>
    <property type="match status" value="1"/>
</dbReference>
<feature type="transmembrane region" description="Helical" evidence="6">
    <location>
        <begin position="197"/>
        <end position="216"/>
    </location>
</feature>
<dbReference type="OrthoDB" id="5417844at2759"/>
<name>A0A6A5TSP4_9PLEO</name>
<evidence type="ECO:0000256" key="3">
    <source>
        <dbReference type="ARBA" id="ARBA00022989"/>
    </source>
</evidence>
<comment type="similarity">
    <text evidence="5">Belongs to the SAT4 family.</text>
</comment>
<comment type="subcellular location">
    <subcellularLocation>
        <location evidence="1">Membrane</location>
        <topology evidence="1">Multi-pass membrane protein</topology>
    </subcellularLocation>
</comment>
<feature type="transmembrane region" description="Helical" evidence="6">
    <location>
        <begin position="84"/>
        <end position="105"/>
    </location>
</feature>
<keyword evidence="3 6" id="KW-1133">Transmembrane helix</keyword>
<evidence type="ECO:0000256" key="5">
    <source>
        <dbReference type="ARBA" id="ARBA00038359"/>
    </source>
</evidence>
<feature type="domain" description="Rhodopsin" evidence="7">
    <location>
        <begin position="24"/>
        <end position="261"/>
    </location>
</feature>
<feature type="transmembrane region" description="Helical" evidence="6">
    <location>
        <begin position="167"/>
        <end position="185"/>
    </location>
</feature>
<dbReference type="EMBL" id="ML976996">
    <property type="protein sequence ID" value="KAF1955010.1"/>
    <property type="molecule type" value="Genomic_DNA"/>
</dbReference>
<feature type="non-terminal residue" evidence="8">
    <location>
        <position position="276"/>
    </location>
</feature>
<keyword evidence="2 6" id="KW-0812">Transmembrane</keyword>
<dbReference type="Proteomes" id="UP000800035">
    <property type="component" value="Unassembled WGS sequence"/>
</dbReference>
<evidence type="ECO:0000313" key="8">
    <source>
        <dbReference type="EMBL" id="KAF1955010.1"/>
    </source>
</evidence>
<keyword evidence="9" id="KW-1185">Reference proteome</keyword>
<sequence length="276" mass="30561">DYAHTINGVMWTQVILAALFVATRIYTRYFIVQSIGWDDIVMVLNLLTHIAFVLSISIGTTYGIGKRSSVIPTSDYPKAVMWEAIGQGICIMGIAASKGSVALFLLRIVVFKWHKAVLWFCIISTTVLCTITTTFLYTQCTPTAFLWDKSLAGGKCWLDFTDIGLTMGAWSALVDIVLAILPWHIVMNLNMRRKEKLTVAIGLSLGFFAGICSVIRTFELQSLASLSEFVYDTVPMLLWSTTEITVTIICACIPVLRPLYVKIVYGSRGESSSARS</sequence>
<keyword evidence="4 6" id="KW-0472">Membrane</keyword>
<protein>
    <recommendedName>
        <fullName evidence="7">Rhodopsin domain-containing protein</fullName>
    </recommendedName>
</protein>